<reference evidence="5 6" key="3">
    <citation type="submission" date="2019-03" db="EMBL/GenBank/DDBJ databases">
        <title>Genomic Encyclopedia of Type Strains, Phase IV (KMG-IV): sequencing the most valuable type-strain genomes for metagenomic binning, comparative biology and taxonomic classification.</title>
        <authorList>
            <person name="Goeker M."/>
        </authorList>
    </citation>
    <scope>NUCLEOTIDE SEQUENCE [LARGE SCALE GENOMIC DNA]</scope>
    <source>
        <strain evidence="5 6">DSM 103236</strain>
    </source>
</reference>
<keyword evidence="5" id="KW-0808">Transferase</keyword>
<accession>A0A4R2HC03</accession>
<reference evidence="4" key="4">
    <citation type="submission" date="2024-05" db="EMBL/GenBank/DDBJ databases">
        <authorList>
            <person name="Sun Q."/>
            <person name="Zhou Y."/>
        </authorList>
    </citation>
    <scope>NUCLEOTIDE SEQUENCE</scope>
    <source>
        <strain evidence="4">CGMCC 1.15644</strain>
    </source>
</reference>
<dbReference type="Gene3D" id="3.30.420.40">
    <property type="match status" value="2"/>
</dbReference>
<proteinExistence type="inferred from homology"/>
<dbReference type="Proteomes" id="UP000622648">
    <property type="component" value="Unassembled WGS sequence"/>
</dbReference>
<dbReference type="InterPro" id="IPR003696">
    <property type="entry name" value="Carbtransf_dom"/>
</dbReference>
<evidence type="ECO:0000259" key="3">
    <source>
        <dbReference type="Pfam" id="PF16861"/>
    </source>
</evidence>
<dbReference type="PANTHER" id="PTHR34847:SF1">
    <property type="entry name" value="NODULATION PROTEIN U"/>
    <property type="match status" value="1"/>
</dbReference>
<dbReference type="OrthoDB" id="9780777at2"/>
<reference evidence="4" key="1">
    <citation type="journal article" date="2014" name="Int. J. Syst. Evol. Microbiol.">
        <title>Complete genome of a new Firmicutes species belonging to the dominant human colonic microbiota ('Ruminococcus bicirculans') reveals two chromosomes and a selective capacity to utilize plant glucans.</title>
        <authorList>
            <consortium name="NISC Comparative Sequencing Program"/>
            <person name="Wegmann U."/>
            <person name="Louis P."/>
            <person name="Goesmann A."/>
            <person name="Henrissat B."/>
            <person name="Duncan S.H."/>
            <person name="Flint H.J."/>
        </authorList>
    </citation>
    <scope>NUCLEOTIDE SEQUENCE</scope>
    <source>
        <strain evidence="4">CGMCC 1.15644</strain>
    </source>
</reference>
<evidence type="ECO:0000313" key="5">
    <source>
        <dbReference type="EMBL" id="TCO25218.1"/>
    </source>
</evidence>
<feature type="domain" description="Carbamoyltransferase" evidence="2">
    <location>
        <begin position="7"/>
        <end position="346"/>
    </location>
</feature>
<sequence length="568" mass="63483">MKKKNYVGIASTCHDPAIAIINSKGELVFAEATERNLQNKRAWNCVPDDLIRSRQLVREYCEPDADLVIATSWGESYIQRISNPLMQWLMNRRVTETNERTIKTMRQGMIANGRLAGKNIAINFQQQFGNSGIVEKSFNHHLTHAAFACYSSPFKEAVCVVADGFGEKGSTAFYHYINGTLTPVPGIPSSAGSLGMLYGFVCNACGFNHLDGEEWKVMGLAPYGKYNEEVYALLCEFLEVKGTVMIPKRRASDATRALKEVVKNWPGNGSLKYADLAFTAQVFFSDILSALLQNLYKKGISENLVFTGGCALNSAYNGKVQQTTNFKNMHVPCAPADDGNAVGAALLAYYQDHPVQKEIVNIKSPYLGSGMSVDAVERIMRFNKFNYARKSENIYQDTAKLLAEGKIIGWVQGKAEYGPRSLGNRSILADPRNENIKDIINSKVKFREEFRPFAPSILHEYGHEYFENYSESPYMEKALVFKKESFNKVPGVVHTDGTGRLQTVKKEYNERYYNLISAFKELTGIPILLNTSFNIMGKPIIHSVEDAVAMFCTTGIDALVIDDYLIML</sequence>
<reference evidence="7" key="2">
    <citation type="journal article" date="2019" name="Int. J. Syst. Evol. Microbiol.">
        <title>The Global Catalogue of Microorganisms (GCM) 10K type strain sequencing project: providing services to taxonomists for standard genome sequencing and annotation.</title>
        <authorList>
            <consortium name="The Broad Institute Genomics Platform"/>
            <consortium name="The Broad Institute Genome Sequencing Center for Infectious Disease"/>
            <person name="Wu L."/>
            <person name="Ma J."/>
        </authorList>
    </citation>
    <scope>NUCLEOTIDE SEQUENCE [LARGE SCALE GENOMIC DNA]</scope>
    <source>
        <strain evidence="7">CGMCC 1.15644</strain>
    </source>
</reference>
<dbReference type="SUPFAM" id="SSF53067">
    <property type="entry name" value="Actin-like ATPase domain"/>
    <property type="match status" value="1"/>
</dbReference>
<evidence type="ECO:0000256" key="1">
    <source>
        <dbReference type="ARBA" id="ARBA00006129"/>
    </source>
</evidence>
<keyword evidence="7" id="KW-1185">Reference proteome</keyword>
<dbReference type="CDD" id="cd24033">
    <property type="entry name" value="ASKHA_NBD_NodU_CmcH-like_N"/>
    <property type="match status" value="1"/>
</dbReference>
<dbReference type="Pfam" id="PF16861">
    <property type="entry name" value="Carbam_trans_C"/>
    <property type="match status" value="1"/>
</dbReference>
<dbReference type="EMBL" id="SLWO01000004">
    <property type="protein sequence ID" value="TCO25218.1"/>
    <property type="molecule type" value="Genomic_DNA"/>
</dbReference>
<dbReference type="Gene3D" id="3.90.870.20">
    <property type="entry name" value="Carbamoyltransferase, C-terminal domain"/>
    <property type="match status" value="1"/>
</dbReference>
<dbReference type="GO" id="GO:0016740">
    <property type="term" value="F:transferase activity"/>
    <property type="evidence" value="ECO:0007669"/>
    <property type="project" value="UniProtKB-KW"/>
</dbReference>
<dbReference type="InterPro" id="IPR038152">
    <property type="entry name" value="Carbam_trans_C_sf"/>
</dbReference>
<evidence type="ECO:0000313" key="4">
    <source>
        <dbReference type="EMBL" id="GGE47161.1"/>
    </source>
</evidence>
<dbReference type="InterPro" id="IPR043129">
    <property type="entry name" value="ATPase_NBD"/>
</dbReference>
<feature type="domain" description="Carbamoyltransferase C-terminal" evidence="3">
    <location>
        <begin position="399"/>
        <end position="566"/>
    </location>
</feature>
<dbReference type="Proteomes" id="UP000295684">
    <property type="component" value="Unassembled WGS sequence"/>
</dbReference>
<name>A0A4R2HC03_9SPHI</name>
<dbReference type="AlphaFoldDB" id="A0A4R2HC03"/>
<comment type="similarity">
    <text evidence="1">Belongs to the NodU/CmcH family.</text>
</comment>
<evidence type="ECO:0000313" key="7">
    <source>
        <dbReference type="Proteomes" id="UP000622648"/>
    </source>
</evidence>
<dbReference type="RefSeq" id="WP_132532785.1">
    <property type="nucleotide sequence ID" value="NZ_BMJO01000002.1"/>
</dbReference>
<gene>
    <name evidence="5" type="ORF">EV200_104255</name>
    <name evidence="4" type="ORF">GCM10011413_11610</name>
</gene>
<comment type="caution">
    <text evidence="5">The sequence shown here is derived from an EMBL/GenBank/DDBJ whole genome shotgun (WGS) entry which is preliminary data.</text>
</comment>
<evidence type="ECO:0000313" key="6">
    <source>
        <dbReference type="Proteomes" id="UP000295684"/>
    </source>
</evidence>
<protein>
    <submittedName>
        <fullName evidence="5">Carbamoyltransferase</fullName>
    </submittedName>
</protein>
<dbReference type="InterPro" id="IPR031730">
    <property type="entry name" value="Carbam_trans_C"/>
</dbReference>
<dbReference type="EMBL" id="BMJO01000002">
    <property type="protein sequence ID" value="GGE47161.1"/>
    <property type="molecule type" value="Genomic_DNA"/>
</dbReference>
<dbReference type="PANTHER" id="PTHR34847">
    <property type="entry name" value="NODULATION PROTEIN U"/>
    <property type="match status" value="1"/>
</dbReference>
<dbReference type="InterPro" id="IPR051338">
    <property type="entry name" value="NodU/CmcH_Carbamoyltrnsfr"/>
</dbReference>
<dbReference type="Pfam" id="PF02543">
    <property type="entry name" value="Carbam_trans_N"/>
    <property type="match status" value="1"/>
</dbReference>
<evidence type="ECO:0000259" key="2">
    <source>
        <dbReference type="Pfam" id="PF02543"/>
    </source>
</evidence>
<organism evidence="5 6">
    <name type="scientific">Pedobacter psychrotolerans</name>
    <dbReference type="NCBI Taxonomy" id="1843235"/>
    <lineage>
        <taxon>Bacteria</taxon>
        <taxon>Pseudomonadati</taxon>
        <taxon>Bacteroidota</taxon>
        <taxon>Sphingobacteriia</taxon>
        <taxon>Sphingobacteriales</taxon>
        <taxon>Sphingobacteriaceae</taxon>
        <taxon>Pedobacter</taxon>
    </lineage>
</organism>